<protein>
    <submittedName>
        <fullName evidence="1">Uncharacterized protein</fullName>
    </submittedName>
</protein>
<sequence length="204" mass="22499">MLDIGQLPGCDNYMPYSDLMPDSDYNFSNAASPPSPDICISWRDRFSFQNNDLQAIPKTGGAITKLYAIPTNPRTDPIYYTIVSTCPAGCPWTDYSNFNLFDGVLISYNSMPLAPNVGDSQAFISRWPQTVVGYSGYCAKPNPISPDGPFIGYPLLSASRHTDLWALCTNTTANNRLDIVYSPIPNHPQYTASACQEVYIQMAP</sequence>
<gene>
    <name evidence="1" type="ORF">AAE3_LOCUS1724</name>
</gene>
<dbReference type="Proteomes" id="UP000467700">
    <property type="component" value="Unassembled WGS sequence"/>
</dbReference>
<keyword evidence="2" id="KW-1185">Reference proteome</keyword>
<accession>A0A8S0VWG4</accession>
<organism evidence="1 2">
    <name type="scientific">Cyclocybe aegerita</name>
    <name type="common">Black poplar mushroom</name>
    <name type="synonym">Agrocybe aegerita</name>
    <dbReference type="NCBI Taxonomy" id="1973307"/>
    <lineage>
        <taxon>Eukaryota</taxon>
        <taxon>Fungi</taxon>
        <taxon>Dikarya</taxon>
        <taxon>Basidiomycota</taxon>
        <taxon>Agaricomycotina</taxon>
        <taxon>Agaricomycetes</taxon>
        <taxon>Agaricomycetidae</taxon>
        <taxon>Agaricales</taxon>
        <taxon>Agaricineae</taxon>
        <taxon>Bolbitiaceae</taxon>
        <taxon>Cyclocybe</taxon>
    </lineage>
</organism>
<reference evidence="1 2" key="1">
    <citation type="submission" date="2020-01" db="EMBL/GenBank/DDBJ databases">
        <authorList>
            <person name="Gupta K D."/>
        </authorList>
    </citation>
    <scope>NUCLEOTIDE SEQUENCE [LARGE SCALE GENOMIC DNA]</scope>
</reference>
<evidence type="ECO:0000313" key="1">
    <source>
        <dbReference type="EMBL" id="CAA7259321.1"/>
    </source>
</evidence>
<dbReference type="EMBL" id="CACVBS010000024">
    <property type="protein sequence ID" value="CAA7259321.1"/>
    <property type="molecule type" value="Genomic_DNA"/>
</dbReference>
<dbReference type="AlphaFoldDB" id="A0A8S0VWG4"/>
<comment type="caution">
    <text evidence="1">The sequence shown here is derived from an EMBL/GenBank/DDBJ whole genome shotgun (WGS) entry which is preliminary data.</text>
</comment>
<dbReference type="OrthoDB" id="5985073at2759"/>
<name>A0A8S0VWG4_CYCAE</name>
<evidence type="ECO:0000313" key="2">
    <source>
        <dbReference type="Proteomes" id="UP000467700"/>
    </source>
</evidence>
<proteinExistence type="predicted"/>